<dbReference type="AlphaFoldDB" id="A0A8S3SFQ0"/>
<dbReference type="Proteomes" id="UP000683360">
    <property type="component" value="Unassembled WGS sequence"/>
</dbReference>
<proteinExistence type="predicted"/>
<dbReference type="EMBL" id="CAJPWZ010001630">
    <property type="protein sequence ID" value="CAG2219475.1"/>
    <property type="molecule type" value="Genomic_DNA"/>
</dbReference>
<organism evidence="1 2">
    <name type="scientific">Mytilus edulis</name>
    <name type="common">Blue mussel</name>
    <dbReference type="NCBI Taxonomy" id="6550"/>
    <lineage>
        <taxon>Eukaryota</taxon>
        <taxon>Metazoa</taxon>
        <taxon>Spiralia</taxon>
        <taxon>Lophotrochozoa</taxon>
        <taxon>Mollusca</taxon>
        <taxon>Bivalvia</taxon>
        <taxon>Autobranchia</taxon>
        <taxon>Pteriomorphia</taxon>
        <taxon>Mytilida</taxon>
        <taxon>Mytiloidea</taxon>
        <taxon>Mytilidae</taxon>
        <taxon>Mytilinae</taxon>
        <taxon>Mytilus</taxon>
    </lineage>
</organism>
<evidence type="ECO:0000313" key="1">
    <source>
        <dbReference type="EMBL" id="CAG2219475.1"/>
    </source>
</evidence>
<keyword evidence="2" id="KW-1185">Reference proteome</keyword>
<sequence length="188" mass="22199">MREDINNIKNEIVTMTTSKSNINDIWLVFKTSLEKSVNLNIPHKQARTKDSPPWISRDLKRLIRKRDRLYKKKKKSHDKKDSEKYKTIKRQVQQGLRRSYWKYVESIVTPPEDNIIENRGFNIDATSRLIPTNRASRTTRTGCFQVPLCRTDIRKMSFYPKSIREWNALPLSTITAPSLECFKARLTK</sequence>
<reference evidence="1" key="1">
    <citation type="submission" date="2021-03" db="EMBL/GenBank/DDBJ databases">
        <authorList>
            <person name="Bekaert M."/>
        </authorList>
    </citation>
    <scope>NUCLEOTIDE SEQUENCE</scope>
</reference>
<comment type="caution">
    <text evidence="1">The sequence shown here is derived from an EMBL/GenBank/DDBJ whole genome shotgun (WGS) entry which is preliminary data.</text>
</comment>
<gene>
    <name evidence="1" type="ORF">MEDL_32987</name>
</gene>
<name>A0A8S3SFQ0_MYTED</name>
<accession>A0A8S3SFQ0</accession>
<protein>
    <submittedName>
        <fullName evidence="1">Uncharacterized protein</fullName>
    </submittedName>
</protein>
<evidence type="ECO:0000313" key="2">
    <source>
        <dbReference type="Proteomes" id="UP000683360"/>
    </source>
</evidence>
<dbReference type="OrthoDB" id="6203517at2759"/>